<feature type="compositionally biased region" description="Basic and acidic residues" evidence="2">
    <location>
        <begin position="585"/>
        <end position="594"/>
    </location>
</feature>
<comment type="caution">
    <text evidence="4">The sequence shown here is derived from an EMBL/GenBank/DDBJ whole genome shotgun (WGS) entry which is preliminary data.</text>
</comment>
<feature type="compositionally biased region" description="Low complexity" evidence="2">
    <location>
        <begin position="1891"/>
        <end position="1903"/>
    </location>
</feature>
<dbReference type="OrthoDB" id="118314at2759"/>
<feature type="compositionally biased region" description="Basic residues" evidence="2">
    <location>
        <begin position="1820"/>
        <end position="1831"/>
    </location>
</feature>
<dbReference type="Proteomes" id="UP001165121">
    <property type="component" value="Unassembled WGS sequence"/>
</dbReference>
<evidence type="ECO:0000256" key="1">
    <source>
        <dbReference type="SAM" id="Coils"/>
    </source>
</evidence>
<feature type="region of interest" description="Disordered" evidence="2">
    <location>
        <begin position="1871"/>
        <end position="1942"/>
    </location>
</feature>
<evidence type="ECO:0000313" key="4">
    <source>
        <dbReference type="EMBL" id="GMF32728.1"/>
    </source>
</evidence>
<evidence type="ECO:0000313" key="5">
    <source>
        <dbReference type="Proteomes" id="UP001165121"/>
    </source>
</evidence>
<keyword evidence="5" id="KW-1185">Reference proteome</keyword>
<feature type="region of interest" description="Disordered" evidence="2">
    <location>
        <begin position="104"/>
        <end position="153"/>
    </location>
</feature>
<dbReference type="Pfam" id="PF01419">
    <property type="entry name" value="Jacalin"/>
    <property type="match status" value="1"/>
</dbReference>
<gene>
    <name evidence="4" type="ORF">Pfra01_000787300</name>
</gene>
<feature type="region of interest" description="Disordered" evidence="2">
    <location>
        <begin position="1785"/>
        <end position="1837"/>
    </location>
</feature>
<feature type="region of interest" description="Disordered" evidence="2">
    <location>
        <begin position="1655"/>
        <end position="1699"/>
    </location>
</feature>
<dbReference type="Gene3D" id="2.100.10.30">
    <property type="entry name" value="Jacalin-like lectin domain"/>
    <property type="match status" value="1"/>
</dbReference>
<feature type="region of interest" description="Disordered" evidence="2">
    <location>
        <begin position="551"/>
        <end position="573"/>
    </location>
</feature>
<dbReference type="SUPFAM" id="SSF51101">
    <property type="entry name" value="Mannose-binding lectins"/>
    <property type="match status" value="1"/>
</dbReference>
<feature type="region of interest" description="Disordered" evidence="2">
    <location>
        <begin position="585"/>
        <end position="624"/>
    </location>
</feature>
<dbReference type="PROSITE" id="PS51752">
    <property type="entry name" value="JACALIN_LECTIN"/>
    <property type="match status" value="1"/>
</dbReference>
<evidence type="ECO:0000259" key="3">
    <source>
        <dbReference type="PROSITE" id="PS51752"/>
    </source>
</evidence>
<dbReference type="EMBL" id="BSXT01000707">
    <property type="protein sequence ID" value="GMF32728.1"/>
    <property type="molecule type" value="Genomic_DNA"/>
</dbReference>
<name>A0A9W6X6S5_9STRA</name>
<feature type="coiled-coil region" evidence="1">
    <location>
        <begin position="305"/>
        <end position="332"/>
    </location>
</feature>
<dbReference type="SMART" id="SM00915">
    <property type="entry name" value="Jacalin"/>
    <property type="match status" value="1"/>
</dbReference>
<feature type="region of interest" description="Disordered" evidence="2">
    <location>
        <begin position="758"/>
        <end position="779"/>
    </location>
</feature>
<sequence>MKRRQSSRVRKLDALGAADKKLRLRQKLWKDLSRFGLWPMAGPGDVDDQQSVESAVDAIWTQWQDNAAGSLESTDDRGSSNESMGFSIGDGVILDDTDASSVFLTGVPSTSSSTTTTGSVSEEEADRRRSSVVTNSSMVLDGPEDDDNNNDEEDGFAHFGFSASRLQATVQTPGLKRRKRLADLHHFVSTQLQKRLFKSWDTIEIAFSGSGDMTVSQIVKFLQHSDVQLGDKDAAKVQQILEEHVATMQAAQDVEMTEDGADHTSTNQRRGKAKAVLSYEGFRQIFHPVDPQEASKWKREFDREKFRKRQEKEIYSKELAALEEKVRQRLANSAKQMVEILQQFRCNPNTIPWEDEQHRLQLRSQFFEVIFRKPHRRRILHLDNRFPQSDLMDTSGVQSASSHPNKLSVKLVLSTLLQKYSRNGHFESIEVPVAAYLYHDFAADIMKQSVRRYWGKIEIDQWPERQMIFRFRMKKQVFQDWRVFADRARMLRRYVLRKFVAWKNHGHMLQQLHKFYMVRVTFYILRYYSILKRDMKRRKYKSFLAQFSATSRAKSQPHHQRQHGAQQFGGNTYDRGAQQRASLHLTDHEQEKAPTNRRSFQAPEYEAPQNGRMSPLDSRSTRGSIRTSSLLVTDEGDYNMDVVRRGHQSGDSHDEVSDANAATSLTRIMETELGKKIKRKSRLYDLCLGLYLKYRELDRSNMIGNVVAYRRFGRIFFKYMSTLVRRNKQNRLATDLGSYRVLSTRFRQWMIGTVYKVPPTAQDDDTEPSRNDDESEQVGDKAVLHWREDREWRLQAIANNPIQAQMLREDLLSIMENDSVRKETIRGRELLLNKKQQNEDAFLRKETGVTLKMKAAQMQQVQQIIRRRAHRLHDAMDNVYDVLLQQQARQQLKSSFRSLRIVVMMKYTNLLCHRAQIRNWLRLCYRFVYWEKHMDTFYKLKLKYQAFRTLLKHAAWKWKFQSQGLSLKLQRSQELMWKHEHFMEEKGMFNGSSESLRLAATKFSPAASFRGTFLRWIQFTQCSKARQEIIRIVRRKQEIWSMHNVFFALKNRVKAKYTYEKRCSILPYLWRQCMVDLDTYHCKILALQQCLPTTRLKAQLHESRQYMRQTAMSAPTLKKLFQAHEKEVRQRLQLEKRLMLVAYNDRAVHKYAERSSCLFGTATGRPFTHDKVPPFGSIVEVAIICGKKVDGIAVVIKAHGHVSSEGILHGNPFGTREVFCLARGEKLITVEGFASHSIYGLRFGTSAGRFSKWFGHCEKGSKFEVHSDYLTNREEIIGFFGHADSASVNSLGVVMRHTTIKNPFEGMWVQKDLHTQHILQHRSPDELSLCDRQFAYFLQVRACEVLLAMERAHSFAVRAYRIEESLPPALGNMRIIMALARWMLNAFSHGLVQCTEREEEGKQILQRGQDKYAVGEKLLMEGTSAMQIVDSFRDSAGQLDAATLGVKKIVELREMMSQAQQQITQGEQLRGEGQHDIMVSQRILPHLSTSRRMIAAIRKMYKIVQTKDEIDQMNPELRSAKFVAEDLSSLDGDANWWHQRVRLVEHWLRDETSRVIIPDDGTEEVCCKHRTYFVVFADLGLLLQMIRRHIQRGDSYPRAQCKCWKHIVMELRDLPCFSGIVAQTKTHDVTSRAGCTASPNRGKLRPGKDLIVLSDEKCGDNNSNPSTQSDDNESNNVSSSWSLEPLNPETEPPEVVKKPRPLSSATYLSRRELGIDAITVGSIGKSFSGMSLLERQMEWLRKKHDKMEAERMRQAEESERELTFRPKLIRRITYSGDRHFRDTSVESANGRSFTRSESSRRVGESGGGLLKEKTLPKVPRLSHHRRPKKKTPLQSAAISQPVGVSCKLLDSMKSELQASLATSRVSETGIALAEESSRPENQQEEEPTHTSEGSASSSDNSDGNGEDSHVPETEAPTLTDEVKAPTNAPAWSAKPTIGGRRVDFDSSETKVRLTLQDASKFELSTMYRKTDRRAGRDGVALHVGRREDTLEEQVIAVLFDREKVTEEEAERWWSSHQHRFAEFMEPPPQAREEDVHVHVVPAAAVVVLPVSSATTQKGPLVKPVN</sequence>
<protein>
    <submittedName>
        <fullName evidence="4">Unnamed protein product</fullName>
    </submittedName>
</protein>
<proteinExistence type="predicted"/>
<feature type="compositionally biased region" description="Low complexity" evidence="2">
    <location>
        <begin position="1674"/>
        <end position="1689"/>
    </location>
</feature>
<organism evidence="4 5">
    <name type="scientific">Phytophthora fragariaefolia</name>
    <dbReference type="NCBI Taxonomy" id="1490495"/>
    <lineage>
        <taxon>Eukaryota</taxon>
        <taxon>Sar</taxon>
        <taxon>Stramenopiles</taxon>
        <taxon>Oomycota</taxon>
        <taxon>Peronosporomycetes</taxon>
        <taxon>Peronosporales</taxon>
        <taxon>Peronosporaceae</taxon>
        <taxon>Phytophthora</taxon>
    </lineage>
</organism>
<reference evidence="4" key="1">
    <citation type="submission" date="2023-04" db="EMBL/GenBank/DDBJ databases">
        <title>Phytophthora fragariaefolia NBRC 109709.</title>
        <authorList>
            <person name="Ichikawa N."/>
            <person name="Sato H."/>
            <person name="Tonouchi N."/>
        </authorList>
    </citation>
    <scope>NUCLEOTIDE SEQUENCE</scope>
    <source>
        <strain evidence="4">NBRC 109709</strain>
    </source>
</reference>
<accession>A0A9W6X6S5</accession>
<feature type="compositionally biased region" description="Acidic residues" evidence="2">
    <location>
        <begin position="142"/>
        <end position="153"/>
    </location>
</feature>
<keyword evidence="1" id="KW-0175">Coiled coil</keyword>
<feature type="compositionally biased region" description="Basic and acidic residues" evidence="2">
    <location>
        <begin position="767"/>
        <end position="779"/>
    </location>
</feature>
<dbReference type="InterPro" id="IPR036404">
    <property type="entry name" value="Jacalin-like_lectin_dom_sf"/>
</dbReference>
<feature type="compositionally biased region" description="Low complexity" evidence="2">
    <location>
        <begin position="105"/>
        <end position="120"/>
    </location>
</feature>
<evidence type="ECO:0000256" key="2">
    <source>
        <dbReference type="SAM" id="MobiDB-lite"/>
    </source>
</evidence>
<dbReference type="InterPro" id="IPR001229">
    <property type="entry name" value="Jacalin-like_lectin_dom"/>
</dbReference>
<feature type="domain" description="Jacalin-type lectin" evidence="3">
    <location>
        <begin position="1153"/>
        <end position="1297"/>
    </location>
</feature>
<feature type="coiled-coil region" evidence="1">
    <location>
        <begin position="1730"/>
        <end position="1757"/>
    </location>
</feature>